<organism evidence="4 5">
    <name type="scientific">Brassica cretica</name>
    <name type="common">Mustard</name>
    <dbReference type="NCBI Taxonomy" id="69181"/>
    <lineage>
        <taxon>Eukaryota</taxon>
        <taxon>Viridiplantae</taxon>
        <taxon>Streptophyta</taxon>
        <taxon>Embryophyta</taxon>
        <taxon>Tracheophyta</taxon>
        <taxon>Spermatophyta</taxon>
        <taxon>Magnoliopsida</taxon>
        <taxon>eudicotyledons</taxon>
        <taxon>Gunneridae</taxon>
        <taxon>Pentapetalae</taxon>
        <taxon>rosids</taxon>
        <taxon>malvids</taxon>
        <taxon>Brassicales</taxon>
        <taxon>Brassicaceae</taxon>
        <taxon>Brassiceae</taxon>
        <taxon>Brassica</taxon>
    </lineage>
</organism>
<gene>
    <name evidence="4" type="ORF">DY000_02025904</name>
</gene>
<dbReference type="PANTHER" id="PTHR31286">
    <property type="entry name" value="GLYCINE-RICH CELL WALL STRUCTURAL PROTEIN 1.8-LIKE"/>
    <property type="match status" value="1"/>
</dbReference>
<proteinExistence type="predicted"/>
<feature type="domain" description="DUF4283" evidence="2">
    <location>
        <begin position="40"/>
        <end position="119"/>
    </location>
</feature>
<protein>
    <recommendedName>
        <fullName evidence="6">DUF4283 domain-containing protein</fullName>
    </recommendedName>
</protein>
<dbReference type="Proteomes" id="UP000266723">
    <property type="component" value="Unassembled WGS sequence"/>
</dbReference>
<evidence type="ECO:0008006" key="6">
    <source>
        <dbReference type="Google" id="ProtNLM"/>
    </source>
</evidence>
<dbReference type="InterPro" id="IPR025836">
    <property type="entry name" value="Zn_knuckle_CX2CX4HX4C"/>
</dbReference>
<feature type="region of interest" description="Disordered" evidence="1">
    <location>
        <begin position="230"/>
        <end position="350"/>
    </location>
</feature>
<dbReference type="PANTHER" id="PTHR31286:SF178">
    <property type="entry name" value="DUF4283 DOMAIN-CONTAINING PROTEIN"/>
    <property type="match status" value="1"/>
</dbReference>
<comment type="caution">
    <text evidence="4">The sequence shown here is derived from an EMBL/GenBank/DDBJ whole genome shotgun (WGS) entry which is preliminary data.</text>
</comment>
<feature type="domain" description="Zinc knuckle CX2CX4HX4C" evidence="3">
    <location>
        <begin position="182"/>
        <end position="226"/>
    </location>
</feature>
<sequence>MFRPKKKKELSLMEELRELEMLEEGEMVDISEIENDDLIEENSLSVVVRCLNPSAHKVGGLVKALPPIRGLKDRVHGRGVGENRVQFIFQFEQDLHHVLTRGPWFVNGWIVSLDQWSPNPGPYFLKRILFWIRIRGLPIHPLKKQAVESLIGPLGKIEKIELHAKNSSSVEYIRALVWINTEEPLQFRRIARFKSGEVIPTELEYEKLIKICFACKRLMHDQTRCPENTIAYGPPVRGPALGKETQQPENNIRKASHPGSSSRSGHVPSQRSNTLTTPRSTKAPEQRYKEDMKGKRAATATRQVWKQRTSSIASSDIEKRNSRSTENNTTPPPPPLPPSKLKWKQVKRRK</sequence>
<name>A0ABQ7EBT0_BRACR</name>
<feature type="compositionally biased region" description="Polar residues" evidence="1">
    <location>
        <begin position="300"/>
        <end position="314"/>
    </location>
</feature>
<evidence type="ECO:0000259" key="2">
    <source>
        <dbReference type="Pfam" id="PF14111"/>
    </source>
</evidence>
<feature type="compositionally biased region" description="Polar residues" evidence="1">
    <location>
        <begin position="258"/>
        <end position="280"/>
    </location>
</feature>
<reference evidence="4 5" key="1">
    <citation type="journal article" date="2020" name="BMC Genomics">
        <title>Intraspecific diversification of the crop wild relative Brassica cretica Lam. using demographic model selection.</title>
        <authorList>
            <person name="Kioukis A."/>
            <person name="Michalopoulou V.A."/>
            <person name="Briers L."/>
            <person name="Pirintsos S."/>
            <person name="Studholme D.J."/>
            <person name="Pavlidis P."/>
            <person name="Sarris P.F."/>
        </authorList>
    </citation>
    <scope>NUCLEOTIDE SEQUENCE [LARGE SCALE GENOMIC DNA]</scope>
    <source>
        <strain evidence="5">cv. PFS-1207/04</strain>
    </source>
</reference>
<keyword evidence="5" id="KW-1185">Reference proteome</keyword>
<evidence type="ECO:0000259" key="3">
    <source>
        <dbReference type="Pfam" id="PF14392"/>
    </source>
</evidence>
<evidence type="ECO:0000256" key="1">
    <source>
        <dbReference type="SAM" id="MobiDB-lite"/>
    </source>
</evidence>
<dbReference type="EMBL" id="QGKV02000299">
    <property type="protein sequence ID" value="KAF3593976.1"/>
    <property type="molecule type" value="Genomic_DNA"/>
</dbReference>
<feature type="compositionally biased region" description="Basic residues" evidence="1">
    <location>
        <begin position="341"/>
        <end position="350"/>
    </location>
</feature>
<dbReference type="InterPro" id="IPR040256">
    <property type="entry name" value="At4g02000-like"/>
</dbReference>
<dbReference type="Pfam" id="PF14392">
    <property type="entry name" value="zf-CCHC_4"/>
    <property type="match status" value="1"/>
</dbReference>
<feature type="compositionally biased region" description="Basic and acidic residues" evidence="1">
    <location>
        <begin position="282"/>
        <end position="294"/>
    </location>
</feature>
<dbReference type="InterPro" id="IPR025558">
    <property type="entry name" value="DUF4283"/>
</dbReference>
<accession>A0ABQ7EBT0</accession>
<dbReference type="Pfam" id="PF14111">
    <property type="entry name" value="DUF4283"/>
    <property type="match status" value="1"/>
</dbReference>
<evidence type="ECO:0000313" key="5">
    <source>
        <dbReference type="Proteomes" id="UP000266723"/>
    </source>
</evidence>
<evidence type="ECO:0000313" key="4">
    <source>
        <dbReference type="EMBL" id="KAF3593976.1"/>
    </source>
</evidence>